<evidence type="ECO:0000256" key="1">
    <source>
        <dbReference type="ARBA" id="ARBA00004651"/>
    </source>
</evidence>
<dbReference type="GO" id="GO:0022857">
    <property type="term" value="F:transmembrane transporter activity"/>
    <property type="evidence" value="ECO:0007669"/>
    <property type="project" value="InterPro"/>
</dbReference>
<evidence type="ECO:0000256" key="2">
    <source>
        <dbReference type="ARBA" id="ARBA00022448"/>
    </source>
</evidence>
<accession>A0A7K1KT40</accession>
<dbReference type="PRINTS" id="PR01036">
    <property type="entry name" value="TCRTETB"/>
</dbReference>
<protein>
    <submittedName>
        <fullName evidence="9">DHA2 family efflux MFS transporter permease subunit</fullName>
    </submittedName>
</protein>
<dbReference type="EMBL" id="WOFH01000001">
    <property type="protein sequence ID" value="MUN35167.1"/>
    <property type="molecule type" value="Genomic_DNA"/>
</dbReference>
<gene>
    <name evidence="9" type="ORF">GNZ18_00900</name>
</gene>
<comment type="caution">
    <text evidence="9">The sequence shown here is derived from an EMBL/GenBank/DDBJ whole genome shotgun (WGS) entry which is preliminary data.</text>
</comment>
<dbReference type="InterPro" id="IPR036259">
    <property type="entry name" value="MFS_trans_sf"/>
</dbReference>
<dbReference type="PANTHER" id="PTHR42718">
    <property type="entry name" value="MAJOR FACILITATOR SUPERFAMILY MULTIDRUG TRANSPORTER MFSC"/>
    <property type="match status" value="1"/>
</dbReference>
<evidence type="ECO:0000256" key="7">
    <source>
        <dbReference type="SAM" id="Phobius"/>
    </source>
</evidence>
<feature type="transmembrane region" description="Helical" evidence="7">
    <location>
        <begin position="120"/>
        <end position="143"/>
    </location>
</feature>
<dbReference type="Gene3D" id="1.20.1720.10">
    <property type="entry name" value="Multidrug resistance protein D"/>
    <property type="match status" value="1"/>
</dbReference>
<dbReference type="AlphaFoldDB" id="A0A7K1KT40"/>
<dbReference type="NCBIfam" id="TIGR00711">
    <property type="entry name" value="efflux_EmrB"/>
    <property type="match status" value="1"/>
</dbReference>
<feature type="domain" description="Major facilitator superfamily (MFS) profile" evidence="8">
    <location>
        <begin position="1"/>
        <end position="531"/>
    </location>
</feature>
<evidence type="ECO:0000313" key="9">
    <source>
        <dbReference type="EMBL" id="MUN35167.1"/>
    </source>
</evidence>
<reference evidence="9 10" key="1">
    <citation type="submission" date="2019-11" db="EMBL/GenBank/DDBJ databases">
        <authorList>
            <person name="Cao P."/>
        </authorList>
    </citation>
    <scope>NUCLEOTIDE SEQUENCE [LARGE SCALE GENOMIC DNA]</scope>
    <source>
        <strain evidence="9 10">NEAU-AAG5</strain>
    </source>
</reference>
<dbReference type="Proteomes" id="UP000432015">
    <property type="component" value="Unassembled WGS sequence"/>
</dbReference>
<feature type="transmembrane region" description="Helical" evidence="7">
    <location>
        <begin position="353"/>
        <end position="376"/>
    </location>
</feature>
<evidence type="ECO:0000259" key="8">
    <source>
        <dbReference type="PROSITE" id="PS50850"/>
    </source>
</evidence>
<feature type="transmembrane region" description="Helical" evidence="7">
    <location>
        <begin position="260"/>
        <end position="280"/>
    </location>
</feature>
<feature type="transmembrane region" description="Helical" evidence="7">
    <location>
        <begin position="506"/>
        <end position="527"/>
    </location>
</feature>
<feature type="transmembrane region" description="Helical" evidence="7">
    <location>
        <begin position="397"/>
        <end position="415"/>
    </location>
</feature>
<keyword evidence="4 7" id="KW-0812">Transmembrane</keyword>
<dbReference type="Gene3D" id="1.20.1250.20">
    <property type="entry name" value="MFS general substrate transporter like domains"/>
    <property type="match status" value="1"/>
</dbReference>
<feature type="transmembrane region" description="Helical" evidence="7">
    <location>
        <begin position="292"/>
        <end position="315"/>
    </location>
</feature>
<evidence type="ECO:0000256" key="3">
    <source>
        <dbReference type="ARBA" id="ARBA00022475"/>
    </source>
</evidence>
<feature type="transmembrane region" description="Helical" evidence="7">
    <location>
        <begin position="214"/>
        <end position="233"/>
    </location>
</feature>
<dbReference type="SUPFAM" id="SSF103473">
    <property type="entry name" value="MFS general substrate transporter"/>
    <property type="match status" value="1"/>
</dbReference>
<keyword evidence="3" id="KW-1003">Cell membrane</keyword>
<keyword evidence="10" id="KW-1185">Reference proteome</keyword>
<evidence type="ECO:0000256" key="6">
    <source>
        <dbReference type="ARBA" id="ARBA00023136"/>
    </source>
</evidence>
<evidence type="ECO:0000256" key="5">
    <source>
        <dbReference type="ARBA" id="ARBA00022989"/>
    </source>
</evidence>
<dbReference type="CDD" id="cd17321">
    <property type="entry name" value="MFS_MMR_MDR_like"/>
    <property type="match status" value="1"/>
</dbReference>
<sequence length="540" mass="57133">MVAGFMDLLDATIVNVAIPSIQRDLDAQYASIEWMVSAYLLAFASVLITGGRLGDIVGRKRMFLIGVLGFTVASTLCGIAPTPGVLIASRFLQGAMAALMVPQILAIIHVTFPPEERGKVFGLFGGIIGSAAVAGPILGGILVEANLWGLQWRPIFLVNIPVGVIVSILAWRVLRESKSPTAAKLDLLGVVLVTAAVLLVIYPLTEGRANGWPLWGYLMMVSAIPVLAVFIVYERRRTATVGSPLVVLRLFKARAFDGGLLVWLLFQVALGAFFFVWTLYMQFGLGWTALHAGLTAVSFALGASPAAGISIQVLTPKFGRKVVMAGALLNAAGFGAYIWAIHHYGTDITSWEMVPPLVLSGFGFGLVVAPITDIVLSGVPTRDAGSASGLFNTTQQLGAALGIALVGVLMFHLIAQQADGSVDEVEPKLRADLAAVQVTGQQQDALVQGFRTCVTDRANATDPSATPESCRQPVMGAPNPQAAQQVAKVLTDNGTEANAKDFSKSFSIGLGYLIGALIICFLGMFTLPRRATYDSTMADT</sequence>
<evidence type="ECO:0000256" key="4">
    <source>
        <dbReference type="ARBA" id="ARBA00022692"/>
    </source>
</evidence>
<feature type="transmembrane region" description="Helical" evidence="7">
    <location>
        <begin position="155"/>
        <end position="173"/>
    </location>
</feature>
<dbReference type="Pfam" id="PF07690">
    <property type="entry name" value="MFS_1"/>
    <property type="match status" value="1"/>
</dbReference>
<dbReference type="InterPro" id="IPR004638">
    <property type="entry name" value="EmrB-like"/>
</dbReference>
<keyword evidence="6 7" id="KW-0472">Membrane</keyword>
<feature type="transmembrane region" description="Helical" evidence="7">
    <location>
        <begin position="185"/>
        <end position="202"/>
    </location>
</feature>
<proteinExistence type="predicted"/>
<dbReference type="InterPro" id="IPR020846">
    <property type="entry name" value="MFS_dom"/>
</dbReference>
<feature type="transmembrane region" description="Helical" evidence="7">
    <location>
        <begin position="62"/>
        <end position="81"/>
    </location>
</feature>
<dbReference type="PANTHER" id="PTHR42718:SF39">
    <property type="entry name" value="ACTINORHODIN TRANSPORTER-RELATED"/>
    <property type="match status" value="1"/>
</dbReference>
<dbReference type="InterPro" id="IPR011701">
    <property type="entry name" value="MFS"/>
</dbReference>
<name>A0A7K1KT40_9ACTN</name>
<keyword evidence="2" id="KW-0813">Transport</keyword>
<feature type="transmembrane region" description="Helical" evidence="7">
    <location>
        <begin position="87"/>
        <end position="108"/>
    </location>
</feature>
<organism evidence="9 10">
    <name type="scientific">Actinomadura litoris</name>
    <dbReference type="NCBI Taxonomy" id="2678616"/>
    <lineage>
        <taxon>Bacteria</taxon>
        <taxon>Bacillati</taxon>
        <taxon>Actinomycetota</taxon>
        <taxon>Actinomycetes</taxon>
        <taxon>Streptosporangiales</taxon>
        <taxon>Thermomonosporaceae</taxon>
        <taxon>Actinomadura</taxon>
    </lineage>
</organism>
<feature type="transmembrane region" description="Helical" evidence="7">
    <location>
        <begin position="322"/>
        <end position="341"/>
    </location>
</feature>
<evidence type="ECO:0000313" key="10">
    <source>
        <dbReference type="Proteomes" id="UP000432015"/>
    </source>
</evidence>
<dbReference type="GO" id="GO:0005886">
    <property type="term" value="C:plasma membrane"/>
    <property type="evidence" value="ECO:0007669"/>
    <property type="project" value="UniProtKB-SubCell"/>
</dbReference>
<comment type="subcellular location">
    <subcellularLocation>
        <location evidence="1">Cell membrane</location>
        <topology evidence="1">Multi-pass membrane protein</topology>
    </subcellularLocation>
</comment>
<dbReference type="PROSITE" id="PS50850">
    <property type="entry name" value="MFS"/>
    <property type="match status" value="1"/>
</dbReference>
<keyword evidence="5 7" id="KW-1133">Transmembrane helix</keyword>
<feature type="transmembrane region" description="Helical" evidence="7">
    <location>
        <begin position="32"/>
        <end position="50"/>
    </location>
</feature>